<reference evidence="3" key="1">
    <citation type="submission" date="2020-06" db="EMBL/GenBank/DDBJ databases">
        <authorList>
            <consortium name="Plant Systems Biology data submission"/>
        </authorList>
    </citation>
    <scope>NUCLEOTIDE SEQUENCE</scope>
    <source>
        <strain evidence="3">D6</strain>
    </source>
</reference>
<accession>A0A9N8DW22</accession>
<dbReference type="Pfam" id="PF22784">
    <property type="entry name" value="PTP-SAK"/>
    <property type="match status" value="1"/>
</dbReference>
<protein>
    <submittedName>
        <fullName evidence="3">Dual specificity phosphatase, catalytic domain</fullName>
    </submittedName>
</protein>
<dbReference type="Proteomes" id="UP001153069">
    <property type="component" value="Unassembled WGS sequence"/>
</dbReference>
<organism evidence="3 4">
    <name type="scientific">Seminavis robusta</name>
    <dbReference type="NCBI Taxonomy" id="568900"/>
    <lineage>
        <taxon>Eukaryota</taxon>
        <taxon>Sar</taxon>
        <taxon>Stramenopiles</taxon>
        <taxon>Ochrophyta</taxon>
        <taxon>Bacillariophyta</taxon>
        <taxon>Bacillariophyceae</taxon>
        <taxon>Bacillariophycidae</taxon>
        <taxon>Naviculales</taxon>
        <taxon>Naviculaceae</taxon>
        <taxon>Seminavis</taxon>
    </lineage>
</organism>
<keyword evidence="1" id="KW-0378">Hydrolase</keyword>
<sequence>MSVTAAWNQNLLKICNNDENYMTWRKANRINRAHSNILTQHRNHSMVEEPTKLQQQLLATASIVREKMGTTSIPSSEDLFFDSSFVKPNGTQRGFCNWLLPGRLMVGQYPGQNPLHDGPTAQAVTQHVQRISNAHVSVFCSLQRETPPQDDNHAWADCKSYLQPEAVRRELPRPFIQYAPLVRQYNNKTPVFLHKPIDDLSVPESQEPLQRLLLQLLEYIAQEGEQPTAVYVHCWGGLGRAGLIGACLLSLVYPHLSSKQILQWVQRGYATRLGHEQLEEQYSYSPQTCPQRAYVEAFVQEYQELYRQQQFSN</sequence>
<proteinExistence type="predicted"/>
<dbReference type="InterPro" id="IPR057023">
    <property type="entry name" value="PTP-SAK"/>
</dbReference>
<dbReference type="Gene3D" id="3.90.190.10">
    <property type="entry name" value="Protein tyrosine phosphatase superfamily"/>
    <property type="match status" value="1"/>
</dbReference>
<evidence type="ECO:0000313" key="3">
    <source>
        <dbReference type="EMBL" id="CAB9508199.1"/>
    </source>
</evidence>
<dbReference type="OrthoDB" id="2017893at2759"/>
<dbReference type="SUPFAM" id="SSF52799">
    <property type="entry name" value="(Phosphotyrosine protein) phosphatases II"/>
    <property type="match status" value="1"/>
</dbReference>
<keyword evidence="4" id="KW-1185">Reference proteome</keyword>
<dbReference type="AlphaFoldDB" id="A0A9N8DW22"/>
<evidence type="ECO:0000313" key="4">
    <source>
        <dbReference type="Proteomes" id="UP001153069"/>
    </source>
</evidence>
<gene>
    <name evidence="3" type="ORF">SEMRO_337_G120600.1</name>
</gene>
<name>A0A9N8DW22_9STRA</name>
<evidence type="ECO:0000256" key="1">
    <source>
        <dbReference type="ARBA" id="ARBA00022801"/>
    </source>
</evidence>
<dbReference type="EMBL" id="CAICTM010000336">
    <property type="protein sequence ID" value="CAB9508199.1"/>
    <property type="molecule type" value="Genomic_DNA"/>
</dbReference>
<evidence type="ECO:0000259" key="2">
    <source>
        <dbReference type="PROSITE" id="PS50056"/>
    </source>
</evidence>
<dbReference type="InterPro" id="IPR000387">
    <property type="entry name" value="Tyr_Pase_dom"/>
</dbReference>
<comment type="caution">
    <text evidence="3">The sequence shown here is derived from an EMBL/GenBank/DDBJ whole genome shotgun (WGS) entry which is preliminary data.</text>
</comment>
<dbReference type="InterPro" id="IPR029021">
    <property type="entry name" value="Prot-tyrosine_phosphatase-like"/>
</dbReference>
<dbReference type="PROSITE" id="PS50056">
    <property type="entry name" value="TYR_PHOSPHATASE_2"/>
    <property type="match status" value="1"/>
</dbReference>
<dbReference type="GO" id="GO:0016791">
    <property type="term" value="F:phosphatase activity"/>
    <property type="evidence" value="ECO:0007669"/>
    <property type="project" value="UniProtKB-ARBA"/>
</dbReference>
<feature type="domain" description="Tyrosine specific protein phosphatases" evidence="2">
    <location>
        <begin position="211"/>
        <end position="283"/>
    </location>
</feature>